<evidence type="ECO:0000256" key="4">
    <source>
        <dbReference type="ARBA" id="ARBA00022989"/>
    </source>
</evidence>
<dbReference type="PANTHER" id="PTHR30474">
    <property type="entry name" value="CELL CYCLE PROTEIN"/>
    <property type="match status" value="1"/>
</dbReference>
<protein>
    <submittedName>
        <fullName evidence="7">Cell cycle protein, FtsW/RodA/SpoVE family</fullName>
    </submittedName>
</protein>
<reference evidence="7 8" key="1">
    <citation type="submission" date="2015-06" db="EMBL/GenBank/DDBJ databases">
        <title>Draft genome sequence of the purine-degrading Clostridium cylindrosporum HC-1 (DSM 605).</title>
        <authorList>
            <person name="Poehlein A."/>
            <person name="Schiel-Bengelsdorf B."/>
            <person name="Bengelsdorf F."/>
            <person name="Daniel R."/>
            <person name="Duerre P."/>
        </authorList>
    </citation>
    <scope>NUCLEOTIDE SEQUENCE [LARGE SCALE GENOMIC DNA]</scope>
    <source>
        <strain evidence="7 8">DSM 605</strain>
    </source>
</reference>
<comment type="subcellular location">
    <subcellularLocation>
        <location evidence="1">Membrane</location>
        <topology evidence="1">Multi-pass membrane protein</topology>
    </subcellularLocation>
</comment>
<keyword evidence="3" id="KW-0133">Cell shape</keyword>
<feature type="transmembrane region" description="Helical" evidence="6">
    <location>
        <begin position="221"/>
        <end position="243"/>
    </location>
</feature>
<evidence type="ECO:0000256" key="5">
    <source>
        <dbReference type="ARBA" id="ARBA00023136"/>
    </source>
</evidence>
<gene>
    <name evidence="7" type="ORF">CLCY_1c03140</name>
</gene>
<proteinExistence type="predicted"/>
<sequence>MIKSEKSVMASIVLVTMLMFFILSISKGEFDFKAIIVGALSSILMLVAHFIVKKFYPKGDKFLLIVPAFLTQFGLVMLYRLNPSIAMKQLSWIVAGMAIYIIILIFMPDIKRFEKFDRWFIIGAVIFLVLPLLIGKEKMGARNWVSIGGFGFQPSEIAKLFIIMYLANIYKIKDKKDILKFAIPIFIGLGILVVEKDLGGVLIIFGIFTTVLYIGTSNLKYIWGAIGFFSIGGTLSYFIFNHVKRRVDIWIDPWKDKYGAGHQIVQSMFAIGTGGLFGTGLGLGNPEFVAVVESDFIFAAICEEMGMIGALAIILLYLILVYRGLRVALYARDGYARLVAVGITSMVAFQVFVIIGGVTKMIPLTGITLPLISYGGTSMLITFVALGVLQKISQMGRDIDDEESR</sequence>
<feature type="transmembrane region" description="Helical" evidence="6">
    <location>
        <begin position="147"/>
        <end position="170"/>
    </location>
</feature>
<dbReference type="Pfam" id="PF01098">
    <property type="entry name" value="FTSW_RODA_SPOVE"/>
    <property type="match status" value="1"/>
</dbReference>
<keyword evidence="8" id="KW-1185">Reference proteome</keyword>
<name>A0A0J8D4I8_CLOCY</name>
<dbReference type="InterPro" id="IPR001182">
    <property type="entry name" value="FtsW/RodA"/>
</dbReference>
<dbReference type="AlphaFoldDB" id="A0A0J8D4I8"/>
<dbReference type="GO" id="GO:0005886">
    <property type="term" value="C:plasma membrane"/>
    <property type="evidence" value="ECO:0007669"/>
    <property type="project" value="TreeGrafter"/>
</dbReference>
<dbReference type="PANTHER" id="PTHR30474:SF3">
    <property type="entry name" value="PEPTIDOGLYCAN GLYCOSYLTRANSFERASE RODA"/>
    <property type="match status" value="1"/>
</dbReference>
<dbReference type="GO" id="GO:0008360">
    <property type="term" value="P:regulation of cell shape"/>
    <property type="evidence" value="ECO:0007669"/>
    <property type="project" value="UniProtKB-KW"/>
</dbReference>
<comment type="caution">
    <text evidence="7">The sequence shown here is derived from an EMBL/GenBank/DDBJ whole genome shotgun (WGS) entry which is preliminary data.</text>
</comment>
<dbReference type="GO" id="GO:0032153">
    <property type="term" value="C:cell division site"/>
    <property type="evidence" value="ECO:0007669"/>
    <property type="project" value="TreeGrafter"/>
</dbReference>
<feature type="transmembrane region" description="Helical" evidence="6">
    <location>
        <begin position="119"/>
        <end position="135"/>
    </location>
</feature>
<evidence type="ECO:0000313" key="7">
    <source>
        <dbReference type="EMBL" id="KMT21080.1"/>
    </source>
</evidence>
<feature type="transmembrane region" description="Helical" evidence="6">
    <location>
        <begin position="32"/>
        <end position="50"/>
    </location>
</feature>
<evidence type="ECO:0000256" key="6">
    <source>
        <dbReference type="SAM" id="Phobius"/>
    </source>
</evidence>
<dbReference type="PATRIC" id="fig|1121307.3.peg.679"/>
<evidence type="ECO:0000256" key="3">
    <source>
        <dbReference type="ARBA" id="ARBA00022960"/>
    </source>
</evidence>
<evidence type="ECO:0000313" key="8">
    <source>
        <dbReference type="Proteomes" id="UP000036756"/>
    </source>
</evidence>
<dbReference type="GO" id="GO:0015648">
    <property type="term" value="F:lipid-linked peptidoglycan transporter activity"/>
    <property type="evidence" value="ECO:0007669"/>
    <property type="project" value="TreeGrafter"/>
</dbReference>
<feature type="transmembrane region" description="Helical" evidence="6">
    <location>
        <begin position="367"/>
        <end position="389"/>
    </location>
</feature>
<dbReference type="RefSeq" id="WP_048571466.1">
    <property type="nucleotide sequence ID" value="NZ_LFVU01000028.1"/>
</dbReference>
<dbReference type="GO" id="GO:0051301">
    <property type="term" value="P:cell division"/>
    <property type="evidence" value="ECO:0007669"/>
    <property type="project" value="InterPro"/>
</dbReference>
<dbReference type="Proteomes" id="UP000036756">
    <property type="component" value="Unassembled WGS sequence"/>
</dbReference>
<feature type="transmembrane region" description="Helical" evidence="6">
    <location>
        <begin position="182"/>
        <end position="215"/>
    </location>
</feature>
<keyword evidence="5 6" id="KW-0472">Membrane</keyword>
<evidence type="ECO:0000256" key="1">
    <source>
        <dbReference type="ARBA" id="ARBA00004141"/>
    </source>
</evidence>
<organism evidence="7 8">
    <name type="scientific">Clostridium cylindrosporum DSM 605</name>
    <dbReference type="NCBI Taxonomy" id="1121307"/>
    <lineage>
        <taxon>Bacteria</taxon>
        <taxon>Bacillati</taxon>
        <taxon>Bacillota</taxon>
        <taxon>Clostridia</taxon>
        <taxon>Eubacteriales</taxon>
        <taxon>Clostridiaceae</taxon>
        <taxon>Clostridium</taxon>
    </lineage>
</organism>
<feature type="transmembrane region" description="Helical" evidence="6">
    <location>
        <begin position="62"/>
        <end position="79"/>
    </location>
</feature>
<keyword evidence="4 6" id="KW-1133">Transmembrane helix</keyword>
<feature type="transmembrane region" description="Helical" evidence="6">
    <location>
        <begin position="296"/>
        <end position="322"/>
    </location>
</feature>
<feature type="transmembrane region" description="Helical" evidence="6">
    <location>
        <begin position="264"/>
        <end position="284"/>
    </location>
</feature>
<feature type="transmembrane region" description="Helical" evidence="6">
    <location>
        <begin position="334"/>
        <end position="355"/>
    </location>
</feature>
<accession>A0A0J8D4I8</accession>
<feature type="transmembrane region" description="Helical" evidence="6">
    <location>
        <begin position="7"/>
        <end position="26"/>
    </location>
</feature>
<keyword evidence="2 6" id="KW-0812">Transmembrane</keyword>
<dbReference type="STRING" id="1121307.CLCY_1c03140"/>
<feature type="transmembrane region" description="Helical" evidence="6">
    <location>
        <begin position="85"/>
        <end position="107"/>
    </location>
</feature>
<evidence type="ECO:0000256" key="2">
    <source>
        <dbReference type="ARBA" id="ARBA00022692"/>
    </source>
</evidence>
<dbReference type="OrthoDB" id="9812661at2"/>
<dbReference type="EMBL" id="LFVU01000028">
    <property type="protein sequence ID" value="KMT21080.1"/>
    <property type="molecule type" value="Genomic_DNA"/>
</dbReference>